<dbReference type="Pfam" id="PF21674">
    <property type="entry name" value="CCDC22_N"/>
    <property type="match status" value="1"/>
</dbReference>
<dbReference type="AlphaFoldDB" id="A0A7R8YWB2"/>
<dbReference type="InterPro" id="IPR008530">
    <property type="entry name" value="CCDC22"/>
</dbReference>
<dbReference type="InParanoid" id="A0A7R8YWB2"/>
<dbReference type="PANTHER" id="PTHR15668:SF4">
    <property type="entry name" value="COILED-COIL DOMAIN-CONTAINING PROTEIN 22"/>
    <property type="match status" value="1"/>
</dbReference>
<evidence type="ECO:0000313" key="7">
    <source>
        <dbReference type="EMBL" id="CAD7087154.1"/>
    </source>
</evidence>
<comment type="similarity">
    <text evidence="1">Belongs to the CCDC22 family.</text>
</comment>
<feature type="coiled-coil region" evidence="3">
    <location>
        <begin position="557"/>
        <end position="591"/>
    </location>
</feature>
<evidence type="ECO:0000256" key="1">
    <source>
        <dbReference type="ARBA" id="ARBA00006438"/>
    </source>
</evidence>
<feature type="domain" description="CCDC22 N-terminal" evidence="6">
    <location>
        <begin position="1"/>
        <end position="107"/>
    </location>
</feature>
<evidence type="ECO:0000259" key="6">
    <source>
        <dbReference type="Pfam" id="PF21674"/>
    </source>
</evidence>
<sequence>MDEVDNIIIHSLRQIGCNIEPDILSLSSFTPELLVETVSMCLHLIKPSMNVPKKLPPGMAQRFTVTASLAEACTSIGFRGDIGYQTFLYSNVTEVRRVFMFLIERLPKESEKMVLAQPLDKLTLLENELQQNIRIQLSSPWIPQYCMKSGIRKYNSSYPILSGECTPFQPCINLNIPNSLRKSNIPDKQQDYWHKRSPSVFQQTNSQTILSSIIHKNDVASNSSDFNLDPEELMKSIITKNLGAKRPSSAVDSSKKLNEINHVDTSSSSSSSSIADKTKSIQQQSSSGQLDGNTQEVLNSEIGKLKSAMDELLTSRKKILADITSIKEARTKQEEANKELRNERKIRERTCILLENPEENVKKMDMVLAATKERMNKLMEQWKSHKDPLVKTLEKSKSKNSSSFEKNRVIQNEIKVVRDKISEIVDDLKHKNNLHAQLTTELQKVDNKISRNAYTTRILEIVGNIRKQKNDIDKVLRDTRELQKEINNINGQLDRQFTVTDDLLYKTARRDEHSKKIYKLLATLHSDCSDLVTLVQETGAVLREMRDVEDQIENEKSRNIAKNLEKITSDLKEMEKDSKNLQDKIRQIENEITQG</sequence>
<dbReference type="InterPro" id="IPR048348">
    <property type="entry name" value="CCDC22_CC"/>
</dbReference>
<dbReference type="InterPro" id="IPR048349">
    <property type="entry name" value="CCDC22_N"/>
</dbReference>
<gene>
    <name evidence="7" type="ORF">HERILL_LOCUS9878</name>
</gene>
<keyword evidence="8" id="KW-1185">Reference proteome</keyword>
<proteinExistence type="inferred from homology"/>
<dbReference type="PANTHER" id="PTHR15668">
    <property type="entry name" value="JM1 PROTEIN"/>
    <property type="match status" value="1"/>
</dbReference>
<feature type="region of interest" description="Disordered" evidence="4">
    <location>
        <begin position="244"/>
        <end position="295"/>
    </location>
</feature>
<reference evidence="7 8" key="1">
    <citation type="submission" date="2020-11" db="EMBL/GenBank/DDBJ databases">
        <authorList>
            <person name="Wallbank WR R."/>
            <person name="Pardo Diaz C."/>
            <person name="Kozak K."/>
            <person name="Martin S."/>
            <person name="Jiggins C."/>
            <person name="Moest M."/>
            <person name="Warren A I."/>
            <person name="Generalovic N T."/>
            <person name="Byers J.R.P. K."/>
            <person name="Montejo-Kovacevich G."/>
            <person name="Yen C E."/>
        </authorList>
    </citation>
    <scope>NUCLEOTIDE SEQUENCE [LARGE SCALE GENOMIC DNA]</scope>
</reference>
<dbReference type="FunCoup" id="A0A7R8YWB2">
    <property type="interactions" value="1502"/>
</dbReference>
<evidence type="ECO:0000259" key="5">
    <source>
        <dbReference type="Pfam" id="PF05667"/>
    </source>
</evidence>
<evidence type="ECO:0000256" key="4">
    <source>
        <dbReference type="SAM" id="MobiDB-lite"/>
    </source>
</evidence>
<evidence type="ECO:0000256" key="2">
    <source>
        <dbReference type="ARBA" id="ARBA00017553"/>
    </source>
</evidence>
<dbReference type="Proteomes" id="UP000594454">
    <property type="component" value="Chromosome 4"/>
</dbReference>
<dbReference type="GO" id="GO:2000060">
    <property type="term" value="P:positive regulation of ubiquitin-dependent protein catabolic process"/>
    <property type="evidence" value="ECO:0007669"/>
    <property type="project" value="TreeGrafter"/>
</dbReference>
<keyword evidence="3" id="KW-0175">Coiled coil</keyword>
<dbReference type="EMBL" id="LR899012">
    <property type="protein sequence ID" value="CAD7087154.1"/>
    <property type="molecule type" value="Genomic_DNA"/>
</dbReference>
<dbReference type="GO" id="GO:0097602">
    <property type="term" value="F:cullin family protein binding"/>
    <property type="evidence" value="ECO:0007669"/>
    <property type="project" value="TreeGrafter"/>
</dbReference>
<feature type="compositionally biased region" description="Polar residues" evidence="4">
    <location>
        <begin position="280"/>
        <end position="295"/>
    </location>
</feature>
<protein>
    <recommendedName>
        <fullName evidence="2">Coiled-coil domain-containing protein 22 homolog</fullName>
    </recommendedName>
</protein>
<dbReference type="OrthoDB" id="10266736at2759"/>
<accession>A0A7R8YWB2</accession>
<evidence type="ECO:0000313" key="8">
    <source>
        <dbReference type="Proteomes" id="UP000594454"/>
    </source>
</evidence>
<evidence type="ECO:0000256" key="3">
    <source>
        <dbReference type="SAM" id="Coils"/>
    </source>
</evidence>
<name>A0A7R8YWB2_HERIL</name>
<dbReference type="SUPFAM" id="SSF58104">
    <property type="entry name" value="Methyl-accepting chemotaxis protein (MCP) signaling domain"/>
    <property type="match status" value="1"/>
</dbReference>
<feature type="coiled-coil region" evidence="3">
    <location>
        <begin position="428"/>
        <end position="492"/>
    </location>
</feature>
<organism evidence="7 8">
    <name type="scientific">Hermetia illucens</name>
    <name type="common">Black soldier fly</name>
    <dbReference type="NCBI Taxonomy" id="343691"/>
    <lineage>
        <taxon>Eukaryota</taxon>
        <taxon>Metazoa</taxon>
        <taxon>Ecdysozoa</taxon>
        <taxon>Arthropoda</taxon>
        <taxon>Hexapoda</taxon>
        <taxon>Insecta</taxon>
        <taxon>Pterygota</taxon>
        <taxon>Neoptera</taxon>
        <taxon>Endopterygota</taxon>
        <taxon>Diptera</taxon>
        <taxon>Brachycera</taxon>
        <taxon>Stratiomyomorpha</taxon>
        <taxon>Stratiomyidae</taxon>
        <taxon>Hermetiinae</taxon>
        <taxon>Hermetia</taxon>
    </lineage>
</organism>
<feature type="coiled-coil region" evidence="3">
    <location>
        <begin position="323"/>
        <end position="381"/>
    </location>
</feature>
<feature type="compositionally biased region" description="Basic and acidic residues" evidence="4">
    <location>
        <begin position="253"/>
        <end position="262"/>
    </location>
</feature>
<feature type="domain" description="CCDC22 coiled-coil" evidence="5">
    <location>
        <begin position="227"/>
        <end position="557"/>
    </location>
</feature>
<dbReference type="Pfam" id="PF05667">
    <property type="entry name" value="CCDC22_CC"/>
    <property type="match status" value="1"/>
</dbReference>
<dbReference type="OMA" id="KFEQHIQ"/>